<dbReference type="InterPro" id="IPR050490">
    <property type="entry name" value="Bact_solute-bd_prot1"/>
</dbReference>
<organism evidence="1">
    <name type="scientific">bioreactor metagenome</name>
    <dbReference type="NCBI Taxonomy" id="1076179"/>
    <lineage>
        <taxon>unclassified sequences</taxon>
        <taxon>metagenomes</taxon>
        <taxon>ecological metagenomes</taxon>
    </lineage>
</organism>
<dbReference type="EMBL" id="VSSQ01000566">
    <property type="protein sequence ID" value="MPL97628.1"/>
    <property type="molecule type" value="Genomic_DNA"/>
</dbReference>
<dbReference type="AlphaFoldDB" id="A0A644W217"/>
<dbReference type="Pfam" id="PF13416">
    <property type="entry name" value="SBP_bac_8"/>
    <property type="match status" value="1"/>
</dbReference>
<protein>
    <recommendedName>
        <fullName evidence="2">Sn-glycerol-3-phosphate-binding periplasmic protein UgpB</fullName>
    </recommendedName>
</protein>
<dbReference type="Gene3D" id="3.40.190.10">
    <property type="entry name" value="Periplasmic binding protein-like II"/>
    <property type="match status" value="2"/>
</dbReference>
<sequence length="428" mass="47301">MKKNVAIVLLIAMVLFVTTGLSAAGQVEQAKPSGPIKIIYWRSLTGVAGEAQEEIVKRFNASRSDIIVESQFQGAYAEILQKLQAGLAAGDVPDLVLLDSPHLQIFAKEGVLVNLDAFVAKEPKAFLDDYIPGLLADSYYNKNLYALPALRSTPLLYINEDMLEEAGLPRKAPATWDEFREYCKRLTKVDANGETIQYGVGFTMGATTAHWYFQGAVYAFDGKISDETFAVHLTEPPAVAAATLWQDMVFKDKSAVPSTSHDDLFNKKVAMVFGSTGSMGNVMNRSTFKVLPAFIPGQVRNGVPVGGSVLAMPSTDKWRQWAAWEFMKYFTGTDSQAYLAEKTGYMPNSTSASKHPDLVKYYAANPQWKVAIDQLKYVQPQASVISLPKGTEILRQMVEKLLIANMDVNKVMAETKADLEKEYNENFK</sequence>
<evidence type="ECO:0000313" key="1">
    <source>
        <dbReference type="EMBL" id="MPL97628.1"/>
    </source>
</evidence>
<name>A0A644W217_9ZZZZ</name>
<dbReference type="SUPFAM" id="SSF53850">
    <property type="entry name" value="Periplasmic binding protein-like II"/>
    <property type="match status" value="1"/>
</dbReference>
<reference evidence="1" key="1">
    <citation type="submission" date="2019-08" db="EMBL/GenBank/DDBJ databases">
        <authorList>
            <person name="Kucharzyk K."/>
            <person name="Murdoch R.W."/>
            <person name="Higgins S."/>
            <person name="Loffler F."/>
        </authorList>
    </citation>
    <scope>NUCLEOTIDE SEQUENCE</scope>
</reference>
<accession>A0A644W217</accession>
<gene>
    <name evidence="1" type="ORF">SDC9_43820</name>
</gene>
<dbReference type="CDD" id="cd14748">
    <property type="entry name" value="PBP2_UgpB"/>
    <property type="match status" value="1"/>
</dbReference>
<evidence type="ECO:0008006" key="2">
    <source>
        <dbReference type="Google" id="ProtNLM"/>
    </source>
</evidence>
<dbReference type="InterPro" id="IPR006059">
    <property type="entry name" value="SBP"/>
</dbReference>
<proteinExistence type="predicted"/>
<comment type="caution">
    <text evidence="1">The sequence shown here is derived from an EMBL/GenBank/DDBJ whole genome shotgun (WGS) entry which is preliminary data.</text>
</comment>
<dbReference type="PANTHER" id="PTHR43649">
    <property type="entry name" value="ARABINOSE-BINDING PROTEIN-RELATED"/>
    <property type="match status" value="1"/>
</dbReference>
<dbReference type="PANTHER" id="PTHR43649:SF30">
    <property type="entry name" value="ABC TRANSPORTER SUBSTRATE-BINDING PROTEIN"/>
    <property type="match status" value="1"/>
</dbReference>